<gene>
    <name evidence="6" type="ORF">BCR42DRAFT_430043</name>
</gene>
<dbReference type="Pfam" id="PF00076">
    <property type="entry name" value="RRM_1"/>
    <property type="match status" value="3"/>
</dbReference>
<dbReference type="InterPro" id="IPR000504">
    <property type="entry name" value="RRM_dom"/>
</dbReference>
<dbReference type="CDD" id="cd12344">
    <property type="entry name" value="RRM1_SECp43_like"/>
    <property type="match status" value="1"/>
</dbReference>
<dbReference type="GO" id="GO:0003729">
    <property type="term" value="F:mRNA binding"/>
    <property type="evidence" value="ECO:0007669"/>
    <property type="project" value="InterPro"/>
</dbReference>
<dbReference type="InterPro" id="IPR050825">
    <property type="entry name" value="RBM42_RBP45_47-like"/>
</dbReference>
<dbReference type="InterPro" id="IPR035979">
    <property type="entry name" value="RBD_domain_sf"/>
</dbReference>
<keyword evidence="1" id="KW-0677">Repeat</keyword>
<evidence type="ECO:0000256" key="1">
    <source>
        <dbReference type="ARBA" id="ARBA00022737"/>
    </source>
</evidence>
<dbReference type="PROSITE" id="PS50102">
    <property type="entry name" value="RRM"/>
    <property type="match status" value="3"/>
</dbReference>
<dbReference type="SMART" id="SM00360">
    <property type="entry name" value="RRM"/>
    <property type="match status" value="3"/>
</dbReference>
<feature type="compositionally biased region" description="Low complexity" evidence="4">
    <location>
        <begin position="207"/>
        <end position="244"/>
    </location>
</feature>
<feature type="domain" description="RRM" evidence="5">
    <location>
        <begin position="120"/>
        <end position="200"/>
    </location>
</feature>
<feature type="domain" description="RRM" evidence="5">
    <location>
        <begin position="275"/>
        <end position="347"/>
    </location>
</feature>
<feature type="region of interest" description="Disordered" evidence="4">
    <location>
        <begin position="199"/>
        <end position="271"/>
    </location>
</feature>
<evidence type="ECO:0000313" key="7">
    <source>
        <dbReference type="Proteomes" id="UP000193560"/>
    </source>
</evidence>
<evidence type="ECO:0000256" key="3">
    <source>
        <dbReference type="PROSITE-ProRule" id="PRU00176"/>
    </source>
</evidence>
<dbReference type="PANTHER" id="PTHR47640">
    <property type="entry name" value="TRNA SELENOCYSTEINE 1-ASSOCIATED PROTEIN 1-RELATED-RELATED"/>
    <property type="match status" value="1"/>
</dbReference>
<protein>
    <recommendedName>
        <fullName evidence="5">RRM domain-containing protein</fullName>
    </recommendedName>
</protein>
<dbReference type="Proteomes" id="UP000193560">
    <property type="component" value="Unassembled WGS sequence"/>
</dbReference>
<dbReference type="AlphaFoldDB" id="A0A1X2HKC7"/>
<dbReference type="PANTHER" id="PTHR47640:SF10">
    <property type="entry name" value="TRNA SELENOCYSTEINE 1-ASSOCIATED PROTEIN 1-RELATED"/>
    <property type="match status" value="1"/>
</dbReference>
<dbReference type="Gene3D" id="3.30.70.330">
    <property type="match status" value="3"/>
</dbReference>
<keyword evidence="7" id="KW-1185">Reference proteome</keyword>
<feature type="region of interest" description="Disordered" evidence="4">
    <location>
        <begin position="412"/>
        <end position="437"/>
    </location>
</feature>
<proteinExistence type="predicted"/>
<dbReference type="GO" id="GO:0005829">
    <property type="term" value="C:cytosol"/>
    <property type="evidence" value="ECO:0007669"/>
    <property type="project" value="TreeGrafter"/>
</dbReference>
<dbReference type="STRING" id="90262.A0A1X2HKC7"/>
<dbReference type="InterPro" id="IPR012677">
    <property type="entry name" value="Nucleotide-bd_a/b_plait_sf"/>
</dbReference>
<dbReference type="SUPFAM" id="SSF54928">
    <property type="entry name" value="RNA-binding domain, RBD"/>
    <property type="match status" value="2"/>
</dbReference>
<sequence>MAIPLACHDVTLPPVPQPAYSSTQSTLWMGDLETWMDEQYIQQLWYHWSDQVQVKVIRDKTTGISLGYCFIDFGTHLMAQQIMNLYQGKRMPHSSSKTFKLNWASGGGLFDKKHDRIPEYSIFVGDIPPDCSDTILFSVFQTRYPSCKSAKIMTDPTTGQSRGYGFIRFHDRLDQQRALIEMQGFLFVNNRPIRVSLATPKQRTHHPSNPSSPLSSSSASSSSSSSLLLPTTNTMPLTTIAASMPLPPPQQLSPTPTPTPPPLPLPASTASNRNTTIFVGGLSAPIKEDDLRHYFTPFGDIVYVKIPVGKGCGFVQYVSHASAALAIHHMNGYQIGSCRIRLSWGKTQQPPPSVMAAQTATTSTRYTATSILPPLSSIPSPITAATTTNTAHHDLKLGLGFTTNTRALLSSSTAALPRHHHHHHLSPAPAPPAANGRTSALTWPLNHIYAQ</sequence>
<dbReference type="EMBL" id="MCGE01000059">
    <property type="protein sequence ID" value="ORY99713.1"/>
    <property type="molecule type" value="Genomic_DNA"/>
</dbReference>
<feature type="compositionally biased region" description="Pro residues" evidence="4">
    <location>
        <begin position="245"/>
        <end position="265"/>
    </location>
</feature>
<evidence type="ECO:0000313" key="6">
    <source>
        <dbReference type="EMBL" id="ORY99713.1"/>
    </source>
</evidence>
<comment type="caution">
    <text evidence="6">The sequence shown here is derived from an EMBL/GenBank/DDBJ whole genome shotgun (WGS) entry which is preliminary data.</text>
</comment>
<name>A0A1X2HKC7_9FUNG</name>
<dbReference type="OrthoDB" id="446113at2759"/>
<accession>A0A1X2HKC7</accession>
<evidence type="ECO:0000256" key="2">
    <source>
        <dbReference type="ARBA" id="ARBA00022884"/>
    </source>
</evidence>
<keyword evidence="2 3" id="KW-0694">RNA-binding</keyword>
<dbReference type="FunFam" id="3.30.70.330:FF:000159">
    <property type="entry name" value="tRNA selenocysteine 1-associated protein 1"/>
    <property type="match status" value="1"/>
</dbReference>
<reference evidence="6 7" key="1">
    <citation type="submission" date="2016-07" db="EMBL/GenBank/DDBJ databases">
        <title>Pervasive Adenine N6-methylation of Active Genes in Fungi.</title>
        <authorList>
            <consortium name="DOE Joint Genome Institute"/>
            <person name="Mondo S.J."/>
            <person name="Dannebaum R.O."/>
            <person name="Kuo R.C."/>
            <person name="Labutti K."/>
            <person name="Haridas S."/>
            <person name="Kuo A."/>
            <person name="Salamov A."/>
            <person name="Ahrendt S.R."/>
            <person name="Lipzen A."/>
            <person name="Sullivan W."/>
            <person name="Andreopoulos W.B."/>
            <person name="Clum A."/>
            <person name="Lindquist E."/>
            <person name="Daum C."/>
            <person name="Ramamoorthy G.K."/>
            <person name="Gryganskyi A."/>
            <person name="Culley D."/>
            <person name="Magnuson J.K."/>
            <person name="James T.Y."/>
            <person name="O'Malley M.A."/>
            <person name="Stajich J.E."/>
            <person name="Spatafora J.W."/>
            <person name="Visel A."/>
            <person name="Grigoriev I.V."/>
        </authorList>
    </citation>
    <scope>NUCLEOTIDE SEQUENCE [LARGE SCALE GENOMIC DNA]</scope>
    <source>
        <strain evidence="6 7">NRRL 1336</strain>
    </source>
</reference>
<organism evidence="6 7">
    <name type="scientific">Absidia repens</name>
    <dbReference type="NCBI Taxonomy" id="90262"/>
    <lineage>
        <taxon>Eukaryota</taxon>
        <taxon>Fungi</taxon>
        <taxon>Fungi incertae sedis</taxon>
        <taxon>Mucoromycota</taxon>
        <taxon>Mucoromycotina</taxon>
        <taxon>Mucoromycetes</taxon>
        <taxon>Mucorales</taxon>
        <taxon>Cunninghamellaceae</taxon>
        <taxon>Absidia</taxon>
    </lineage>
</organism>
<evidence type="ECO:0000256" key="4">
    <source>
        <dbReference type="SAM" id="MobiDB-lite"/>
    </source>
</evidence>
<feature type="domain" description="RRM" evidence="5">
    <location>
        <begin position="25"/>
        <end position="106"/>
    </location>
</feature>
<evidence type="ECO:0000259" key="5">
    <source>
        <dbReference type="PROSITE" id="PS50102"/>
    </source>
</evidence>